<keyword evidence="3" id="KW-1185">Reference proteome</keyword>
<proteinExistence type="predicted"/>
<dbReference type="Proteomes" id="UP000886653">
    <property type="component" value="Unassembled WGS sequence"/>
</dbReference>
<name>A0A9P6TCH2_9BASI</name>
<organism evidence="2 3">
    <name type="scientific">Cronartium quercuum f. sp. fusiforme G11</name>
    <dbReference type="NCBI Taxonomy" id="708437"/>
    <lineage>
        <taxon>Eukaryota</taxon>
        <taxon>Fungi</taxon>
        <taxon>Dikarya</taxon>
        <taxon>Basidiomycota</taxon>
        <taxon>Pucciniomycotina</taxon>
        <taxon>Pucciniomycetes</taxon>
        <taxon>Pucciniales</taxon>
        <taxon>Coleosporiaceae</taxon>
        <taxon>Cronartium</taxon>
    </lineage>
</organism>
<evidence type="ECO:0000313" key="2">
    <source>
        <dbReference type="EMBL" id="KAG0146754.1"/>
    </source>
</evidence>
<reference evidence="2" key="1">
    <citation type="submission" date="2013-11" db="EMBL/GenBank/DDBJ databases">
        <title>Genome sequence of the fusiform rust pathogen reveals effectors for host alternation and coevolution with pine.</title>
        <authorList>
            <consortium name="DOE Joint Genome Institute"/>
            <person name="Smith K."/>
            <person name="Pendleton A."/>
            <person name="Kubisiak T."/>
            <person name="Anderson C."/>
            <person name="Salamov A."/>
            <person name="Aerts A."/>
            <person name="Riley R."/>
            <person name="Clum A."/>
            <person name="Lindquist E."/>
            <person name="Ence D."/>
            <person name="Campbell M."/>
            <person name="Kronenberg Z."/>
            <person name="Feau N."/>
            <person name="Dhillon B."/>
            <person name="Hamelin R."/>
            <person name="Burleigh J."/>
            <person name="Smith J."/>
            <person name="Yandell M."/>
            <person name="Nelson C."/>
            <person name="Grigoriev I."/>
            <person name="Davis J."/>
        </authorList>
    </citation>
    <scope>NUCLEOTIDE SEQUENCE</scope>
    <source>
        <strain evidence="2">G11</strain>
    </source>
</reference>
<accession>A0A9P6TCH2</accession>
<dbReference type="EMBL" id="MU167256">
    <property type="protein sequence ID" value="KAG0146754.1"/>
    <property type="molecule type" value="Genomic_DNA"/>
</dbReference>
<dbReference type="AlphaFoldDB" id="A0A9P6TCH2"/>
<feature type="signal peptide" evidence="1">
    <location>
        <begin position="1"/>
        <end position="21"/>
    </location>
</feature>
<feature type="chain" id="PRO_5040446855" evidence="1">
    <location>
        <begin position="22"/>
        <end position="65"/>
    </location>
</feature>
<evidence type="ECO:0000256" key="1">
    <source>
        <dbReference type="SAM" id="SignalP"/>
    </source>
</evidence>
<protein>
    <submittedName>
        <fullName evidence="2">Uncharacterized protein</fullName>
    </submittedName>
</protein>
<evidence type="ECO:0000313" key="3">
    <source>
        <dbReference type="Proteomes" id="UP000886653"/>
    </source>
</evidence>
<dbReference type="PROSITE" id="PS51257">
    <property type="entry name" value="PROKAR_LIPOPROTEIN"/>
    <property type="match status" value="1"/>
</dbReference>
<keyword evidence="1" id="KW-0732">Signal</keyword>
<gene>
    <name evidence="2" type="ORF">CROQUDRAFT_92230</name>
</gene>
<sequence length="65" mass="7107">MSLKLSLFFIVTLFTTSCVWGSNGFPNPAQPGGLHTQLKDRDVFAKNVRTLQATLSTNNLPDPSL</sequence>
<comment type="caution">
    <text evidence="2">The sequence shown here is derived from an EMBL/GenBank/DDBJ whole genome shotgun (WGS) entry which is preliminary data.</text>
</comment>